<keyword evidence="1" id="KW-0645">Protease</keyword>
<feature type="domain" description="Peptidase S53" evidence="4">
    <location>
        <begin position="101"/>
        <end position="474"/>
    </location>
</feature>
<proteinExistence type="predicted"/>
<dbReference type="EMBL" id="BAABJQ010000043">
    <property type="protein sequence ID" value="GAA5200462.1"/>
    <property type="molecule type" value="Genomic_DNA"/>
</dbReference>
<comment type="caution">
    <text evidence="5">The sequence shown here is derived from an EMBL/GenBank/DDBJ whole genome shotgun (WGS) entry which is preliminary data.</text>
</comment>
<dbReference type="InterPro" id="IPR013783">
    <property type="entry name" value="Ig-like_fold"/>
</dbReference>
<dbReference type="RefSeq" id="WP_345638501.1">
    <property type="nucleotide sequence ID" value="NZ_BAABJQ010000043.1"/>
</dbReference>
<dbReference type="PROSITE" id="PS51695">
    <property type="entry name" value="SEDOLISIN"/>
    <property type="match status" value="1"/>
</dbReference>
<accession>A0ABP9SPW4</accession>
<reference evidence="6" key="1">
    <citation type="journal article" date="2019" name="Int. J. Syst. Evol. Microbiol.">
        <title>The Global Catalogue of Microorganisms (GCM) 10K type strain sequencing project: providing services to taxonomists for standard genome sequencing and annotation.</title>
        <authorList>
            <consortium name="The Broad Institute Genomics Platform"/>
            <consortium name="The Broad Institute Genome Sequencing Center for Infectious Disease"/>
            <person name="Wu L."/>
            <person name="Ma J."/>
        </authorList>
    </citation>
    <scope>NUCLEOTIDE SEQUENCE [LARGE SCALE GENOMIC DNA]</scope>
    <source>
        <strain evidence="6">JCM 18304</strain>
    </source>
</reference>
<keyword evidence="2" id="KW-0378">Hydrolase</keyword>
<dbReference type="InterPro" id="IPR036852">
    <property type="entry name" value="Peptidase_S8/S53_dom_sf"/>
</dbReference>
<evidence type="ECO:0000259" key="4">
    <source>
        <dbReference type="PROSITE" id="PS51695"/>
    </source>
</evidence>
<dbReference type="PANTHER" id="PTHR14218:SF15">
    <property type="entry name" value="TRIPEPTIDYL-PEPTIDASE 1"/>
    <property type="match status" value="1"/>
</dbReference>
<dbReference type="InterPro" id="IPR030400">
    <property type="entry name" value="Sedolisin_dom"/>
</dbReference>
<evidence type="ECO:0000313" key="5">
    <source>
        <dbReference type="EMBL" id="GAA5200462.1"/>
    </source>
</evidence>
<dbReference type="Proteomes" id="UP001501570">
    <property type="component" value="Unassembled WGS sequence"/>
</dbReference>
<dbReference type="PANTHER" id="PTHR14218">
    <property type="entry name" value="PROTEASE S8 TRIPEPTIDYL PEPTIDASE I CLN2"/>
    <property type="match status" value="1"/>
</dbReference>
<dbReference type="InterPro" id="IPR050819">
    <property type="entry name" value="Tripeptidyl-peptidase_I"/>
</dbReference>
<keyword evidence="6" id="KW-1185">Reference proteome</keyword>
<dbReference type="SUPFAM" id="SSF52743">
    <property type="entry name" value="Subtilisin-like"/>
    <property type="match status" value="1"/>
</dbReference>
<keyword evidence="3" id="KW-0720">Serine protease</keyword>
<dbReference type="PROSITE" id="PS00138">
    <property type="entry name" value="SUBTILASE_SER"/>
    <property type="match status" value="1"/>
</dbReference>
<evidence type="ECO:0000256" key="3">
    <source>
        <dbReference type="ARBA" id="ARBA00022825"/>
    </source>
</evidence>
<evidence type="ECO:0000256" key="1">
    <source>
        <dbReference type="ARBA" id="ARBA00022670"/>
    </source>
</evidence>
<gene>
    <name evidence="5" type="ORF">GCM10023322_78410</name>
</gene>
<dbReference type="InterPro" id="IPR023828">
    <property type="entry name" value="Peptidase_S8_Ser-AS"/>
</dbReference>
<evidence type="ECO:0000256" key="2">
    <source>
        <dbReference type="ARBA" id="ARBA00022801"/>
    </source>
</evidence>
<dbReference type="Gene3D" id="3.40.50.200">
    <property type="entry name" value="Peptidase S8/S53 domain"/>
    <property type="match status" value="1"/>
</dbReference>
<organism evidence="5 6">
    <name type="scientific">Rugosimonospora acidiphila</name>
    <dbReference type="NCBI Taxonomy" id="556531"/>
    <lineage>
        <taxon>Bacteria</taxon>
        <taxon>Bacillati</taxon>
        <taxon>Actinomycetota</taxon>
        <taxon>Actinomycetes</taxon>
        <taxon>Micromonosporales</taxon>
        <taxon>Micromonosporaceae</taxon>
        <taxon>Rugosimonospora</taxon>
    </lineage>
</organism>
<protein>
    <recommendedName>
        <fullName evidence="4">Peptidase S53 domain-containing protein</fullName>
    </recommendedName>
</protein>
<name>A0ABP9SPW4_9ACTN</name>
<dbReference type="Gene3D" id="2.60.40.10">
    <property type="entry name" value="Immunoglobulins"/>
    <property type="match status" value="1"/>
</dbReference>
<sequence length="577" mass="59721">MRFTGITRLTRSRTVNRQGKIRVAVLAAAVAALGIALVPSPSSVSATAPSFKADPGRPVGSCGVGKTDRIAALKTALTNVSTKLTSGTTNAQRWGSLDLRDIYSYHVDSLWKQGIDGCGTAVAVLEGWEYPNMQSDLNALDAQIGLPDTTVETVYPNGPLPAVCPPGMVALGSYGSCSAWQGELRLDVEAVHLMAPYAKIVISATPSDSEVVGDPSSEVAMPEIVKGMEYLSQNKIANVMSISDGSSETDYSRGAAEIHAQDVGELTAAVAGIPIANATGDCGAAQNLTTATRQCGTVSSGPASATWADSPWVTAIGGSTAQRTAPCPPCADPKSGEDTFVVNPIEGAGLSEIYPRPSYQTSTAKITGSSMRSLPDITMNSASGTSEAAPLFAGILAMATQVKGSNLGPINEALYKTMSKSPSRNGLIDVKTGNNTFNRSGIYVPGYTAAPGYDVVSGWGTVDAAKFVPSLASATKHNQMPSEAYGELTSLQHSLSITPSSTLSSTATIDLTDTGFLPDHPVTITVDGNPLATVTVDTSGNWSYSFTATDKGLAAGKHTLAVHSLLLDQTATFRITS</sequence>
<evidence type="ECO:0000313" key="6">
    <source>
        <dbReference type="Proteomes" id="UP001501570"/>
    </source>
</evidence>